<dbReference type="Gene3D" id="3.90.180.10">
    <property type="entry name" value="Medium-chain alcohol dehydrogenases, catalytic domain"/>
    <property type="match status" value="1"/>
</dbReference>
<evidence type="ECO:0000313" key="3">
    <source>
        <dbReference type="Proteomes" id="UP001215280"/>
    </source>
</evidence>
<feature type="domain" description="Enoyl reductase (ER)" evidence="1">
    <location>
        <begin position="11"/>
        <end position="331"/>
    </location>
</feature>
<dbReference type="InterPro" id="IPR052711">
    <property type="entry name" value="Zinc_ADH-like"/>
</dbReference>
<dbReference type="EMBL" id="JARJLG010000159">
    <property type="protein sequence ID" value="KAJ7734746.1"/>
    <property type="molecule type" value="Genomic_DNA"/>
</dbReference>
<dbReference type="SUPFAM" id="SSF50129">
    <property type="entry name" value="GroES-like"/>
    <property type="match status" value="1"/>
</dbReference>
<dbReference type="SMART" id="SM00829">
    <property type="entry name" value="PKS_ER"/>
    <property type="match status" value="1"/>
</dbReference>
<dbReference type="InterPro" id="IPR013149">
    <property type="entry name" value="ADH-like_C"/>
</dbReference>
<dbReference type="Gene3D" id="3.40.50.720">
    <property type="entry name" value="NAD(P)-binding Rossmann-like Domain"/>
    <property type="match status" value="1"/>
</dbReference>
<organism evidence="2 3">
    <name type="scientific">Mycena maculata</name>
    <dbReference type="NCBI Taxonomy" id="230809"/>
    <lineage>
        <taxon>Eukaryota</taxon>
        <taxon>Fungi</taxon>
        <taxon>Dikarya</taxon>
        <taxon>Basidiomycota</taxon>
        <taxon>Agaricomycotina</taxon>
        <taxon>Agaricomycetes</taxon>
        <taxon>Agaricomycetidae</taxon>
        <taxon>Agaricales</taxon>
        <taxon>Marasmiineae</taxon>
        <taxon>Mycenaceae</taxon>
        <taxon>Mycena</taxon>
    </lineage>
</organism>
<dbReference type="SUPFAM" id="SSF51735">
    <property type="entry name" value="NAD(P)-binding Rossmann-fold domains"/>
    <property type="match status" value="1"/>
</dbReference>
<gene>
    <name evidence="2" type="ORF">DFH07DRAFT_844438</name>
</gene>
<name>A0AAD7I4C2_9AGAR</name>
<dbReference type="Proteomes" id="UP001215280">
    <property type="component" value="Unassembled WGS sequence"/>
</dbReference>
<dbReference type="CDD" id="cd08276">
    <property type="entry name" value="MDR7"/>
    <property type="match status" value="1"/>
</dbReference>
<protein>
    <submittedName>
        <fullName evidence="2">NAD(P)-binding protein</fullName>
    </submittedName>
</protein>
<dbReference type="GO" id="GO:0016491">
    <property type="term" value="F:oxidoreductase activity"/>
    <property type="evidence" value="ECO:0007669"/>
    <property type="project" value="InterPro"/>
</dbReference>
<dbReference type="Pfam" id="PF08240">
    <property type="entry name" value="ADH_N"/>
    <property type="match status" value="1"/>
</dbReference>
<evidence type="ECO:0000259" key="1">
    <source>
        <dbReference type="SMART" id="SM00829"/>
    </source>
</evidence>
<accession>A0AAD7I4C2</accession>
<dbReference type="AlphaFoldDB" id="A0AAD7I4C2"/>
<dbReference type="PANTHER" id="PTHR45033">
    <property type="match status" value="1"/>
</dbReference>
<dbReference type="InterPro" id="IPR036291">
    <property type="entry name" value="NAD(P)-bd_dom_sf"/>
</dbReference>
<keyword evidence="3" id="KW-1185">Reference proteome</keyword>
<reference evidence="2" key="1">
    <citation type="submission" date="2023-03" db="EMBL/GenBank/DDBJ databases">
        <title>Massive genome expansion in bonnet fungi (Mycena s.s.) driven by repeated elements and novel gene families across ecological guilds.</title>
        <authorList>
            <consortium name="Lawrence Berkeley National Laboratory"/>
            <person name="Harder C.B."/>
            <person name="Miyauchi S."/>
            <person name="Viragh M."/>
            <person name="Kuo A."/>
            <person name="Thoen E."/>
            <person name="Andreopoulos B."/>
            <person name="Lu D."/>
            <person name="Skrede I."/>
            <person name="Drula E."/>
            <person name="Henrissat B."/>
            <person name="Morin E."/>
            <person name="Kohler A."/>
            <person name="Barry K."/>
            <person name="LaButti K."/>
            <person name="Morin E."/>
            <person name="Salamov A."/>
            <person name="Lipzen A."/>
            <person name="Mereny Z."/>
            <person name="Hegedus B."/>
            <person name="Baldrian P."/>
            <person name="Stursova M."/>
            <person name="Weitz H."/>
            <person name="Taylor A."/>
            <person name="Grigoriev I.V."/>
            <person name="Nagy L.G."/>
            <person name="Martin F."/>
            <person name="Kauserud H."/>
        </authorList>
    </citation>
    <scope>NUCLEOTIDE SEQUENCE</scope>
    <source>
        <strain evidence="2">CBHHK188m</strain>
    </source>
</reference>
<dbReference type="PANTHER" id="PTHR45033:SF2">
    <property type="entry name" value="ZINC-TYPE ALCOHOL DEHYDROGENASE-LIKE PROTEIN C1773.06C"/>
    <property type="match status" value="1"/>
</dbReference>
<comment type="caution">
    <text evidence="2">The sequence shown here is derived from an EMBL/GenBank/DDBJ whole genome shotgun (WGS) entry which is preliminary data.</text>
</comment>
<sequence length="338" mass="36216">MREYRLNEFQGFDSLTLTEVPIPTPGPSQVLVKVHAVSLQQRDLIVAKGSYPKPLQPGIVPVSDMAGEIVAVGSSVTNFSVGDRVCANFAMPGFTFGDLGAEIDGVLTQFKVFDADPQRLVKFPDHLTYREASTLPCAALTAYAALYGPVPVKGGDVVLVQGTSGVSIFTLQFALGAGATVIITSSSDEKLDVAKKLGAQHVINYVSTPNWEDEVMRITDGKGADVVIDIGGASTLIQSVKACAFGGWVQLVGVIGHAKADLNALPLLAILKNACMRGVVMGGMERFTEMNQLIDSLKLRPYIDPREFTLDNAAEAFRYMDGRTHVGKVVIQVLEDEN</sequence>
<dbReference type="InterPro" id="IPR020843">
    <property type="entry name" value="ER"/>
</dbReference>
<dbReference type="InterPro" id="IPR011032">
    <property type="entry name" value="GroES-like_sf"/>
</dbReference>
<dbReference type="Pfam" id="PF00107">
    <property type="entry name" value="ADH_zinc_N"/>
    <property type="match status" value="1"/>
</dbReference>
<dbReference type="InterPro" id="IPR013154">
    <property type="entry name" value="ADH-like_N"/>
</dbReference>
<evidence type="ECO:0000313" key="2">
    <source>
        <dbReference type="EMBL" id="KAJ7734746.1"/>
    </source>
</evidence>
<proteinExistence type="predicted"/>